<keyword evidence="2" id="KW-0732">Signal</keyword>
<reference evidence="4" key="1">
    <citation type="submission" date="2021-02" db="EMBL/GenBank/DDBJ databases">
        <authorList>
            <person name="Nowell W R."/>
        </authorList>
    </citation>
    <scope>NUCLEOTIDE SEQUENCE</scope>
</reference>
<comment type="caution">
    <text evidence="4">The sequence shown here is derived from an EMBL/GenBank/DDBJ whole genome shotgun (WGS) entry which is preliminary data.</text>
</comment>
<evidence type="ECO:0000256" key="2">
    <source>
        <dbReference type="SAM" id="SignalP"/>
    </source>
</evidence>
<gene>
    <name evidence="4" type="ORF">WKI299_LOCUS24038</name>
    <name evidence="3" type="ORF">XDN619_LOCUS8040</name>
</gene>
<dbReference type="EMBL" id="CAJNRF010010289">
    <property type="protein sequence ID" value="CAF2119292.1"/>
    <property type="molecule type" value="Genomic_DNA"/>
</dbReference>
<feature type="chain" id="PRO_5036230763" description="Envelope protein" evidence="2">
    <location>
        <begin position="24"/>
        <end position="537"/>
    </location>
</feature>
<accession>A0A816VZ36</accession>
<feature type="transmembrane region" description="Helical" evidence="1">
    <location>
        <begin position="488"/>
        <end position="508"/>
    </location>
</feature>
<evidence type="ECO:0000313" key="4">
    <source>
        <dbReference type="EMBL" id="CAF2119292.1"/>
    </source>
</evidence>
<keyword evidence="1" id="KW-1133">Transmembrane helix</keyword>
<proteinExistence type="predicted"/>
<dbReference type="Proteomes" id="UP000663856">
    <property type="component" value="Unassembled WGS sequence"/>
</dbReference>
<evidence type="ECO:0008006" key="6">
    <source>
        <dbReference type="Google" id="ProtNLM"/>
    </source>
</evidence>
<name>A0A816VZ36_9BILA</name>
<keyword evidence="1" id="KW-0812">Transmembrane</keyword>
<evidence type="ECO:0000313" key="3">
    <source>
        <dbReference type="EMBL" id="CAF2048402.1"/>
    </source>
</evidence>
<sequence>MKSHMISSIVLLIIKLNVVPTLPSPTVMIDADRGFVLDPIGIYSEKLDESIFHIVIPYNNLCVDSPNSDVCEYIESTDPNIVEIGTLMPYASHVSTTYNKQNISNAIQQDIRRIFLYHQVDKFIAKSKSIIYFVDNHFYVTTHTSRSLLTTSSSFVNADPPTLFHLGTSPVTLVLEQVFNNKVGYDFLTNEQISEILSLTVLTTGDVSHDISIKENINTLTNMIIGQTIFALKSCSILHNEIERSGPPCLVVSTVFRRLPVQTSSFYQVYHLTPLPVIFEGEQYIYSNLPQIFGFNNIEKRLVLWNDDNLLASCTFSRVVQCRNRPISIPLSTVTCIDELLGAEFSSISKCLVEKSKNIQSNILNIKNNIWYTYWSDESLECELQSSSSHISDIMSIKGPAIVRFPCGRPVRCSNFLLPASACINTTIIVTSKHNNSLNKQPASVISLNNMTKRLVSIYKAAAMNTLLELQMEIDTQRTWINKILEDFGNILLSVLYLSILSILLFVINITKKTISKKVNFMQAQINRIQKNLLEDV</sequence>
<organism evidence="4 5">
    <name type="scientific">Rotaria magnacalcarata</name>
    <dbReference type="NCBI Taxonomy" id="392030"/>
    <lineage>
        <taxon>Eukaryota</taxon>
        <taxon>Metazoa</taxon>
        <taxon>Spiralia</taxon>
        <taxon>Gnathifera</taxon>
        <taxon>Rotifera</taxon>
        <taxon>Eurotatoria</taxon>
        <taxon>Bdelloidea</taxon>
        <taxon>Philodinida</taxon>
        <taxon>Philodinidae</taxon>
        <taxon>Rotaria</taxon>
    </lineage>
</organism>
<feature type="signal peptide" evidence="2">
    <location>
        <begin position="1"/>
        <end position="23"/>
    </location>
</feature>
<dbReference type="Proteomes" id="UP000663887">
    <property type="component" value="Unassembled WGS sequence"/>
</dbReference>
<evidence type="ECO:0000313" key="5">
    <source>
        <dbReference type="Proteomes" id="UP000663856"/>
    </source>
</evidence>
<protein>
    <recommendedName>
        <fullName evidence="6">Envelope protein</fullName>
    </recommendedName>
</protein>
<evidence type="ECO:0000256" key="1">
    <source>
        <dbReference type="SAM" id="Phobius"/>
    </source>
</evidence>
<keyword evidence="1" id="KW-0472">Membrane</keyword>
<dbReference type="EMBL" id="CAJNRG010002542">
    <property type="protein sequence ID" value="CAF2048402.1"/>
    <property type="molecule type" value="Genomic_DNA"/>
</dbReference>
<dbReference type="AlphaFoldDB" id="A0A816VZ36"/>